<sequence length="125" mass="14625">MGQAQKFDREVFKKRLYNFILKLIEFIDNLPKDRVCFIIGDQLLRSGTSILGNYIEGQSASSKKEFLVFMQYCLKSTNESKVWIAVLRDSKRAKKERADWFLKELDEYSKIFASSILTIKGKRTI</sequence>
<evidence type="ECO:0000313" key="1">
    <source>
        <dbReference type="EMBL" id="KKQ74010.1"/>
    </source>
</evidence>
<dbReference type="SUPFAM" id="SSF158446">
    <property type="entry name" value="IVS-encoded protein-like"/>
    <property type="match status" value="1"/>
</dbReference>
<dbReference type="InterPro" id="IPR012657">
    <property type="entry name" value="23S_rRNA-intervening_sequence"/>
</dbReference>
<protein>
    <recommendedName>
        <fullName evidence="3">Four helix bundle protein</fullName>
    </recommendedName>
</protein>
<gene>
    <name evidence="1" type="ORF">US96_C0044G0014</name>
</gene>
<dbReference type="InterPro" id="IPR036583">
    <property type="entry name" value="23S_rRNA_IVS_sf"/>
</dbReference>
<dbReference type="AlphaFoldDB" id="A0A0G0KER5"/>
<dbReference type="EMBL" id="LBUZ01000044">
    <property type="protein sequence ID" value="KKQ74010.1"/>
    <property type="molecule type" value="Genomic_DNA"/>
</dbReference>
<dbReference type="Pfam" id="PF05635">
    <property type="entry name" value="23S_rRNA_IVP"/>
    <property type="match status" value="1"/>
</dbReference>
<dbReference type="PANTHER" id="PTHR38471">
    <property type="entry name" value="FOUR HELIX BUNDLE PROTEIN"/>
    <property type="match status" value="1"/>
</dbReference>
<evidence type="ECO:0008006" key="3">
    <source>
        <dbReference type="Google" id="ProtNLM"/>
    </source>
</evidence>
<dbReference type="PANTHER" id="PTHR38471:SF2">
    <property type="entry name" value="FOUR HELIX BUNDLE PROTEIN"/>
    <property type="match status" value="1"/>
</dbReference>
<accession>A0A0G0KER5</accession>
<organism evidence="1 2">
    <name type="scientific">Candidatus Woesebacteria bacterium GW2011_GWB1_38_5b</name>
    <dbReference type="NCBI Taxonomy" id="1618569"/>
    <lineage>
        <taxon>Bacteria</taxon>
        <taxon>Candidatus Woeseibacteriota</taxon>
    </lineage>
</organism>
<name>A0A0G0KER5_9BACT</name>
<dbReference type="Proteomes" id="UP000034181">
    <property type="component" value="Unassembled WGS sequence"/>
</dbReference>
<comment type="caution">
    <text evidence="1">The sequence shown here is derived from an EMBL/GenBank/DDBJ whole genome shotgun (WGS) entry which is preliminary data.</text>
</comment>
<dbReference type="Gene3D" id="1.20.1440.60">
    <property type="entry name" value="23S rRNA-intervening sequence"/>
    <property type="match status" value="1"/>
</dbReference>
<dbReference type="NCBIfam" id="TIGR02436">
    <property type="entry name" value="four helix bundle protein"/>
    <property type="match status" value="1"/>
</dbReference>
<reference evidence="1 2" key="1">
    <citation type="journal article" date="2015" name="Nature">
        <title>rRNA introns, odd ribosomes, and small enigmatic genomes across a large radiation of phyla.</title>
        <authorList>
            <person name="Brown C.T."/>
            <person name="Hug L.A."/>
            <person name="Thomas B.C."/>
            <person name="Sharon I."/>
            <person name="Castelle C.J."/>
            <person name="Singh A."/>
            <person name="Wilkins M.J."/>
            <person name="Williams K.H."/>
            <person name="Banfield J.F."/>
        </authorList>
    </citation>
    <scope>NUCLEOTIDE SEQUENCE [LARGE SCALE GENOMIC DNA]</scope>
</reference>
<evidence type="ECO:0000313" key="2">
    <source>
        <dbReference type="Proteomes" id="UP000034181"/>
    </source>
</evidence>
<proteinExistence type="predicted"/>
<dbReference type="PIRSF" id="PIRSF035652">
    <property type="entry name" value="CHP02436"/>
    <property type="match status" value="1"/>
</dbReference>